<dbReference type="AlphaFoldDB" id="A0A5C3LM77"/>
<dbReference type="GO" id="GO:0008270">
    <property type="term" value="F:zinc ion binding"/>
    <property type="evidence" value="ECO:0007669"/>
    <property type="project" value="UniProtKB-KW"/>
</dbReference>
<feature type="domain" description="MYND-type" evidence="5">
    <location>
        <begin position="13"/>
        <end position="54"/>
    </location>
</feature>
<protein>
    <recommendedName>
        <fullName evidence="5">MYND-type domain-containing protein</fullName>
    </recommendedName>
</protein>
<dbReference type="Gene3D" id="6.10.140.2220">
    <property type="match status" value="1"/>
</dbReference>
<keyword evidence="2 4" id="KW-0863">Zinc-finger</keyword>
<reference evidence="6 7" key="1">
    <citation type="journal article" date="2019" name="Nat. Ecol. Evol.">
        <title>Megaphylogeny resolves global patterns of mushroom evolution.</title>
        <authorList>
            <person name="Varga T."/>
            <person name="Krizsan K."/>
            <person name="Foldi C."/>
            <person name="Dima B."/>
            <person name="Sanchez-Garcia M."/>
            <person name="Sanchez-Ramirez S."/>
            <person name="Szollosi G.J."/>
            <person name="Szarkandi J.G."/>
            <person name="Papp V."/>
            <person name="Albert L."/>
            <person name="Andreopoulos W."/>
            <person name="Angelini C."/>
            <person name="Antonin V."/>
            <person name="Barry K.W."/>
            <person name="Bougher N.L."/>
            <person name="Buchanan P."/>
            <person name="Buyck B."/>
            <person name="Bense V."/>
            <person name="Catcheside P."/>
            <person name="Chovatia M."/>
            <person name="Cooper J."/>
            <person name="Damon W."/>
            <person name="Desjardin D."/>
            <person name="Finy P."/>
            <person name="Geml J."/>
            <person name="Haridas S."/>
            <person name="Hughes K."/>
            <person name="Justo A."/>
            <person name="Karasinski D."/>
            <person name="Kautmanova I."/>
            <person name="Kiss B."/>
            <person name="Kocsube S."/>
            <person name="Kotiranta H."/>
            <person name="LaButti K.M."/>
            <person name="Lechner B.E."/>
            <person name="Liimatainen K."/>
            <person name="Lipzen A."/>
            <person name="Lukacs Z."/>
            <person name="Mihaltcheva S."/>
            <person name="Morgado L.N."/>
            <person name="Niskanen T."/>
            <person name="Noordeloos M.E."/>
            <person name="Ohm R.A."/>
            <person name="Ortiz-Santana B."/>
            <person name="Ovrebo C."/>
            <person name="Racz N."/>
            <person name="Riley R."/>
            <person name="Savchenko A."/>
            <person name="Shiryaev A."/>
            <person name="Soop K."/>
            <person name="Spirin V."/>
            <person name="Szebenyi C."/>
            <person name="Tomsovsky M."/>
            <person name="Tulloss R.E."/>
            <person name="Uehling J."/>
            <person name="Grigoriev I.V."/>
            <person name="Vagvolgyi C."/>
            <person name="Papp T."/>
            <person name="Martin F.M."/>
            <person name="Miettinen O."/>
            <person name="Hibbett D.S."/>
            <person name="Nagy L.G."/>
        </authorList>
    </citation>
    <scope>NUCLEOTIDE SEQUENCE [LARGE SCALE GENOMIC DNA]</scope>
    <source>
        <strain evidence="6 7">CBS 166.37</strain>
    </source>
</reference>
<evidence type="ECO:0000256" key="3">
    <source>
        <dbReference type="ARBA" id="ARBA00022833"/>
    </source>
</evidence>
<evidence type="ECO:0000256" key="1">
    <source>
        <dbReference type="ARBA" id="ARBA00022723"/>
    </source>
</evidence>
<dbReference type="InterPro" id="IPR024047">
    <property type="entry name" value="MM3350-like_sf"/>
</dbReference>
<organism evidence="6 7">
    <name type="scientific">Crucibulum laeve</name>
    <dbReference type="NCBI Taxonomy" id="68775"/>
    <lineage>
        <taxon>Eukaryota</taxon>
        <taxon>Fungi</taxon>
        <taxon>Dikarya</taxon>
        <taxon>Basidiomycota</taxon>
        <taxon>Agaricomycotina</taxon>
        <taxon>Agaricomycetes</taxon>
        <taxon>Agaricomycetidae</taxon>
        <taxon>Agaricales</taxon>
        <taxon>Agaricineae</taxon>
        <taxon>Nidulariaceae</taxon>
        <taxon>Crucibulum</taxon>
    </lineage>
</organism>
<dbReference type="STRING" id="68775.A0A5C3LM77"/>
<evidence type="ECO:0000313" key="6">
    <source>
        <dbReference type="EMBL" id="TFK33373.1"/>
    </source>
</evidence>
<dbReference type="Pfam" id="PF01753">
    <property type="entry name" value="zf-MYND"/>
    <property type="match status" value="1"/>
</dbReference>
<dbReference type="Proteomes" id="UP000308652">
    <property type="component" value="Unassembled WGS sequence"/>
</dbReference>
<dbReference type="PROSITE" id="PS50865">
    <property type="entry name" value="ZF_MYND_2"/>
    <property type="match status" value="1"/>
</dbReference>
<evidence type="ECO:0000313" key="7">
    <source>
        <dbReference type="Proteomes" id="UP000308652"/>
    </source>
</evidence>
<evidence type="ECO:0000256" key="4">
    <source>
        <dbReference type="PROSITE-ProRule" id="PRU00134"/>
    </source>
</evidence>
<proteinExistence type="predicted"/>
<evidence type="ECO:0000256" key="2">
    <source>
        <dbReference type="ARBA" id="ARBA00022771"/>
    </source>
</evidence>
<dbReference type="InterPro" id="IPR002893">
    <property type="entry name" value="Znf_MYND"/>
</dbReference>
<dbReference type="OrthoDB" id="265717at2759"/>
<evidence type="ECO:0000259" key="5">
    <source>
        <dbReference type="PROSITE" id="PS50865"/>
    </source>
</evidence>
<keyword evidence="1" id="KW-0479">Metal-binding</keyword>
<keyword evidence="7" id="KW-1185">Reference proteome</keyword>
<name>A0A5C3LM77_9AGAR</name>
<gene>
    <name evidence="6" type="ORF">BDQ12DRAFT_691173</name>
</gene>
<dbReference type="Gene3D" id="3.10.290.30">
    <property type="entry name" value="MM3350-like"/>
    <property type="match status" value="1"/>
</dbReference>
<accession>A0A5C3LM77</accession>
<dbReference type="EMBL" id="ML213649">
    <property type="protein sequence ID" value="TFK33373.1"/>
    <property type="molecule type" value="Genomic_DNA"/>
</dbReference>
<dbReference type="SUPFAM" id="SSF144232">
    <property type="entry name" value="HIT/MYND zinc finger-like"/>
    <property type="match status" value="1"/>
</dbReference>
<dbReference type="SUPFAM" id="SSF159941">
    <property type="entry name" value="MM3350-like"/>
    <property type="match status" value="1"/>
</dbReference>
<sequence length="93" mass="10849">MSSTTSPNVTNICGSCRQAPGNLRCTRCRDAIPPTLYCSQRCQKMDWQFHKKYCGKKAYKFTMTLLGTKSPKVTRTFFVPAWWTFRKLHYTIQ</sequence>
<keyword evidence="3" id="KW-0862">Zinc</keyword>